<dbReference type="OrthoDB" id="1923550at2759"/>
<dbReference type="Proteomes" id="UP000818029">
    <property type="component" value="Chromosome D05"/>
</dbReference>
<dbReference type="RefSeq" id="XP_016685300.1">
    <property type="nucleotide sequence ID" value="XM_016829811.2"/>
</dbReference>
<dbReference type="AlphaFoldDB" id="A0A1U8J4M9"/>
<protein>
    <submittedName>
        <fullName evidence="4">Centromere protein F isoform X1</fullName>
    </submittedName>
</protein>
<dbReference type="PaxDb" id="3635-A0A1U8J4M9"/>
<organism evidence="3 4">
    <name type="scientific">Gossypium hirsutum</name>
    <name type="common">Upland cotton</name>
    <name type="synonym">Gossypium mexicanum</name>
    <dbReference type="NCBI Taxonomy" id="3635"/>
    <lineage>
        <taxon>Eukaryota</taxon>
        <taxon>Viridiplantae</taxon>
        <taxon>Streptophyta</taxon>
        <taxon>Embryophyta</taxon>
        <taxon>Tracheophyta</taxon>
        <taxon>Spermatophyta</taxon>
        <taxon>Magnoliopsida</taxon>
        <taxon>eudicotyledons</taxon>
        <taxon>Gunneridae</taxon>
        <taxon>Pentapetalae</taxon>
        <taxon>rosids</taxon>
        <taxon>malvids</taxon>
        <taxon>Malvales</taxon>
        <taxon>Malvaceae</taxon>
        <taxon>Malvoideae</taxon>
        <taxon>Gossypium</taxon>
    </lineage>
</organism>
<keyword evidence="1" id="KW-0175">Coiled coil</keyword>
<feature type="coiled-coil region" evidence="1">
    <location>
        <begin position="26"/>
        <end position="99"/>
    </location>
</feature>
<evidence type="ECO:0000256" key="2">
    <source>
        <dbReference type="SAM" id="MobiDB-lite"/>
    </source>
</evidence>
<name>A0A1U8J4M9_GOSHI</name>
<evidence type="ECO:0000313" key="4">
    <source>
        <dbReference type="RefSeq" id="XP_016685300.1"/>
    </source>
</evidence>
<feature type="region of interest" description="Disordered" evidence="2">
    <location>
        <begin position="329"/>
        <end position="368"/>
    </location>
</feature>
<proteinExistence type="predicted"/>
<dbReference type="GeneID" id="107903680"/>
<reference evidence="4" key="2">
    <citation type="submission" date="2025-08" db="UniProtKB">
        <authorList>
            <consortium name="RefSeq"/>
        </authorList>
    </citation>
    <scope>IDENTIFICATION</scope>
</reference>
<feature type="compositionally biased region" description="Basic and acidic residues" evidence="2">
    <location>
        <begin position="350"/>
        <end position="362"/>
    </location>
</feature>
<dbReference type="STRING" id="3635.A0A1U8J4M9"/>
<sequence length="487" mass="55451">MNKGQLNQELEMEMELLRLSKFSLQLRALVTESRDLRERNRSATEQIHLLVQKQKQTEEEYSRKLQELQAEVASCNESQQKLERKVSYLQNDNALLENKQKEFQGIIQSLLQSKDSFINAYQESTYEMKQSIEARDRKIAVLSEKLNSHLSLFDSIEKEAFSVKQVVDNVERIVSEKEEVVAGLRREMDQVSAFEKAFVERINDLENRLKNDGYEFQRKNKIISELEAQLEAAKISDCSRAQIEEISTQVLITNATLFCFRRTNCKFNKINFSSLCFLSQQHLQKTISAKGTVIQNLVSEKEALHFEVRSLANILQKIQNAVAHMNEEDRRAVSSKLESQEECQMNTSEEDNRIQDTTKHSAEQSPNKTCRIDAAENRASQQLSQGYNSTSHHLQANDTFNSCVTESACSPVCSDPQPPANVLSISVNGRMDTCGISVQQLDSECSTTQAETSNIQNHDVQSPLRGIFGIMCSHNQNLVGIKFSYPT</sequence>
<accession>A0A1U8J4M9</accession>
<evidence type="ECO:0000313" key="3">
    <source>
        <dbReference type="Proteomes" id="UP000818029"/>
    </source>
</evidence>
<evidence type="ECO:0000256" key="1">
    <source>
        <dbReference type="SAM" id="Coils"/>
    </source>
</evidence>
<gene>
    <name evidence="4" type="primary">LOC107903680</name>
</gene>
<dbReference type="KEGG" id="ghi:107903680"/>
<reference evidence="3" key="1">
    <citation type="journal article" date="2020" name="Nat. Genet.">
        <title>Genomic diversifications of five Gossypium allopolyploid species and their impact on cotton improvement.</title>
        <authorList>
            <person name="Chen Z.J."/>
            <person name="Sreedasyam A."/>
            <person name="Ando A."/>
            <person name="Song Q."/>
            <person name="De Santiago L.M."/>
            <person name="Hulse-Kemp A.M."/>
            <person name="Ding M."/>
            <person name="Ye W."/>
            <person name="Kirkbride R.C."/>
            <person name="Jenkins J."/>
            <person name="Plott C."/>
            <person name="Lovell J."/>
            <person name="Lin Y.M."/>
            <person name="Vaughn R."/>
            <person name="Liu B."/>
            <person name="Simpson S."/>
            <person name="Scheffler B.E."/>
            <person name="Wen L."/>
            <person name="Saski C.A."/>
            <person name="Grover C.E."/>
            <person name="Hu G."/>
            <person name="Conover J.L."/>
            <person name="Carlson J.W."/>
            <person name="Shu S."/>
            <person name="Boston L.B."/>
            <person name="Williams M."/>
            <person name="Peterson D.G."/>
            <person name="McGee K."/>
            <person name="Jones D.C."/>
            <person name="Wendel J.F."/>
            <person name="Stelly D.M."/>
            <person name="Grimwood J."/>
            <person name="Schmutz J."/>
        </authorList>
    </citation>
    <scope>NUCLEOTIDE SEQUENCE [LARGE SCALE GENOMIC DNA]</scope>
    <source>
        <strain evidence="3">cv. TM-1</strain>
    </source>
</reference>
<keyword evidence="3" id="KW-1185">Reference proteome</keyword>